<comment type="cofactor">
    <cofactor evidence="5 7">
        <name>FMN</name>
        <dbReference type="ChEBI" id="CHEBI:58210"/>
    </cofactor>
</comment>
<dbReference type="RefSeq" id="WP_244151850.1">
    <property type="nucleotide sequence ID" value="NZ_FQZT01000004.1"/>
</dbReference>
<gene>
    <name evidence="9" type="ORF">SAMN02745165_01607</name>
</gene>
<evidence type="ECO:0000256" key="4">
    <source>
        <dbReference type="ARBA" id="ARBA00023002"/>
    </source>
</evidence>
<dbReference type="Pfam" id="PF01207">
    <property type="entry name" value="Dus"/>
    <property type="match status" value="1"/>
</dbReference>
<evidence type="ECO:0000256" key="3">
    <source>
        <dbReference type="ARBA" id="ARBA00022694"/>
    </source>
</evidence>
<dbReference type="PIRSF" id="PIRSF006621">
    <property type="entry name" value="Dus"/>
    <property type="match status" value="1"/>
</dbReference>
<feature type="binding site" evidence="7">
    <location>
        <begin position="227"/>
        <end position="228"/>
    </location>
    <ligand>
        <name>FMN</name>
        <dbReference type="ChEBI" id="CHEBI:58210"/>
    </ligand>
</feature>
<dbReference type="GO" id="GO:0017150">
    <property type="term" value="F:tRNA dihydrouridine synthase activity"/>
    <property type="evidence" value="ECO:0007669"/>
    <property type="project" value="InterPro"/>
</dbReference>
<feature type="binding site" evidence="7">
    <location>
        <position position="143"/>
    </location>
    <ligand>
        <name>FMN</name>
        <dbReference type="ChEBI" id="CHEBI:58210"/>
    </ligand>
</feature>
<proteinExistence type="inferred from homology"/>
<dbReference type="EMBL" id="FQZT01000004">
    <property type="protein sequence ID" value="SHJ11324.1"/>
    <property type="molecule type" value="Genomic_DNA"/>
</dbReference>
<sequence length="321" mass="35990">MRKLPWSDDHPPLMLAPMQGLTNDALRRYFIEQVEPDLVFTEFVRVQQQSRKRVAKAELAEIRAHDSHVPLVVQLIGHNAEALGEAAVRVQEAGCQHLNLNLGCPYGRMTTGATGGELLREPARLAELLTSLRQACSGSFSVKCRSGYDDPQQIFDLLPLYEECGIDYLILHPRTVLQKYSGQADHQLTAEVVQSTKLPVIANGDINDAQTGRALLRETGVAGLMLGRGALADPLLFCRIRGEEPEQLDQDQRRAELGKYIGDLLEPYLVKFCGERQALMKLKDLLNFIPDECLQRELGKLKRANTAERFRQLLAKYFSVV</sequence>
<feature type="binding site" evidence="7">
    <location>
        <position position="172"/>
    </location>
    <ligand>
        <name>FMN</name>
        <dbReference type="ChEBI" id="CHEBI:58210"/>
    </ligand>
</feature>
<evidence type="ECO:0000313" key="9">
    <source>
        <dbReference type="EMBL" id="SHJ11324.1"/>
    </source>
</evidence>
<reference evidence="9 10" key="1">
    <citation type="submission" date="2016-11" db="EMBL/GenBank/DDBJ databases">
        <authorList>
            <person name="Jaros S."/>
            <person name="Januszkiewicz K."/>
            <person name="Wedrychowicz H."/>
        </authorList>
    </citation>
    <scope>NUCLEOTIDE SEQUENCE [LARGE SCALE GENOMIC DNA]</scope>
    <source>
        <strain evidence="9 10">DSM 5091</strain>
    </source>
</reference>
<dbReference type="InterPro" id="IPR035587">
    <property type="entry name" value="DUS-like_FMN-bd"/>
</dbReference>
<dbReference type="InterPro" id="IPR001269">
    <property type="entry name" value="DUS_fam"/>
</dbReference>
<dbReference type="AlphaFoldDB" id="A0A1M6GMY8"/>
<evidence type="ECO:0000256" key="6">
    <source>
        <dbReference type="PIRSR" id="PIRSR006621-1"/>
    </source>
</evidence>
<dbReference type="PANTHER" id="PTHR45846">
    <property type="entry name" value="TRNA-DIHYDROURIDINE(47) SYNTHASE [NAD(P)(+)]-LIKE"/>
    <property type="match status" value="1"/>
</dbReference>
<evidence type="ECO:0000256" key="5">
    <source>
        <dbReference type="PIRNR" id="PIRNR006621"/>
    </source>
</evidence>
<evidence type="ECO:0000256" key="1">
    <source>
        <dbReference type="ARBA" id="ARBA00022630"/>
    </source>
</evidence>
<dbReference type="SUPFAM" id="SSF51395">
    <property type="entry name" value="FMN-linked oxidoreductases"/>
    <property type="match status" value="1"/>
</dbReference>
<dbReference type="EC" id="1.3.1.-" evidence="5"/>
<dbReference type="STRING" id="1122189.SAMN02745165_01607"/>
<comment type="function">
    <text evidence="5">Catalyzes the synthesis of 5,6-dihydrouridine (D), a modified base found in the D-loop of most tRNAs, via the reduction of the C5-C6 double bond in target uridines.</text>
</comment>
<keyword evidence="4 5" id="KW-0560">Oxidoreductase</keyword>
<dbReference type="CDD" id="cd02801">
    <property type="entry name" value="DUS_like_FMN"/>
    <property type="match status" value="1"/>
</dbReference>
<keyword evidence="7" id="KW-0547">Nucleotide-binding</keyword>
<name>A0A1M6GMY8_MALRU</name>
<evidence type="ECO:0000313" key="10">
    <source>
        <dbReference type="Proteomes" id="UP000184171"/>
    </source>
</evidence>
<dbReference type="Proteomes" id="UP000184171">
    <property type="component" value="Unassembled WGS sequence"/>
</dbReference>
<keyword evidence="1 5" id="KW-0285">Flavoprotein</keyword>
<dbReference type="InterPro" id="IPR013785">
    <property type="entry name" value="Aldolase_TIM"/>
</dbReference>
<evidence type="ECO:0000256" key="7">
    <source>
        <dbReference type="PIRSR" id="PIRSR006621-2"/>
    </source>
</evidence>
<feature type="binding site" evidence="7">
    <location>
        <position position="74"/>
    </location>
    <ligand>
        <name>FMN</name>
        <dbReference type="ChEBI" id="CHEBI:58210"/>
    </ligand>
</feature>
<feature type="active site" description="Proton donor" evidence="6">
    <location>
        <position position="104"/>
    </location>
</feature>
<feature type="domain" description="DUS-like FMN-binding" evidence="8">
    <location>
        <begin position="14"/>
        <end position="306"/>
    </location>
</feature>
<keyword evidence="10" id="KW-1185">Reference proteome</keyword>
<dbReference type="Gene3D" id="3.20.20.70">
    <property type="entry name" value="Aldolase class I"/>
    <property type="match status" value="1"/>
</dbReference>
<accession>A0A1M6GMY8</accession>
<keyword evidence="3 5" id="KW-0819">tRNA processing</keyword>
<comment type="similarity">
    <text evidence="5">Belongs to the dus family.</text>
</comment>
<evidence type="ECO:0000259" key="8">
    <source>
        <dbReference type="Pfam" id="PF01207"/>
    </source>
</evidence>
<dbReference type="PANTHER" id="PTHR45846:SF1">
    <property type="entry name" value="TRNA-DIHYDROURIDINE(47) SYNTHASE [NAD(P)(+)]-LIKE"/>
    <property type="match status" value="1"/>
</dbReference>
<protein>
    <recommendedName>
        <fullName evidence="5">tRNA-dihydrouridine synthase</fullName>
        <ecNumber evidence="5">1.3.1.-</ecNumber>
    </recommendedName>
</protein>
<organism evidence="9 10">
    <name type="scientific">Malonomonas rubra DSM 5091</name>
    <dbReference type="NCBI Taxonomy" id="1122189"/>
    <lineage>
        <taxon>Bacteria</taxon>
        <taxon>Pseudomonadati</taxon>
        <taxon>Thermodesulfobacteriota</taxon>
        <taxon>Desulfuromonadia</taxon>
        <taxon>Desulfuromonadales</taxon>
        <taxon>Geopsychrobacteraceae</taxon>
        <taxon>Malonomonas</taxon>
    </lineage>
</organism>
<evidence type="ECO:0000256" key="2">
    <source>
        <dbReference type="ARBA" id="ARBA00022643"/>
    </source>
</evidence>
<dbReference type="GO" id="GO:0003723">
    <property type="term" value="F:RNA binding"/>
    <property type="evidence" value="ECO:0007669"/>
    <property type="project" value="TreeGrafter"/>
</dbReference>
<dbReference type="GO" id="GO:0050660">
    <property type="term" value="F:flavin adenine dinucleotide binding"/>
    <property type="evidence" value="ECO:0007669"/>
    <property type="project" value="InterPro"/>
</dbReference>
<keyword evidence="2 5" id="KW-0288">FMN</keyword>